<reference evidence="1" key="2">
    <citation type="submission" date="2016-06" db="EMBL/GenBank/DDBJ databases">
        <title>The genome of a short-lived fish provides insights into sex chromosome evolution and the genetic control of aging.</title>
        <authorList>
            <person name="Reichwald K."/>
            <person name="Felder M."/>
            <person name="Petzold A."/>
            <person name="Koch P."/>
            <person name="Groth M."/>
            <person name="Platzer M."/>
        </authorList>
    </citation>
    <scope>NUCLEOTIDE SEQUENCE</scope>
    <source>
        <tissue evidence="1">Brain</tissue>
    </source>
</reference>
<accession>A0A1A8DHH6</accession>
<evidence type="ECO:0000313" key="1">
    <source>
        <dbReference type="EMBL" id="SBQ32716.1"/>
    </source>
</evidence>
<dbReference type="EMBL" id="HAEA01004236">
    <property type="protein sequence ID" value="SBQ32716.1"/>
    <property type="molecule type" value="Transcribed_RNA"/>
</dbReference>
<gene>
    <name evidence="1" type="primary">Nfu_g_1_021758</name>
</gene>
<organism evidence="1">
    <name type="scientific">Nothobranchius kadleci</name>
    <name type="common">African annual killifish</name>
    <dbReference type="NCBI Taxonomy" id="1051664"/>
    <lineage>
        <taxon>Eukaryota</taxon>
        <taxon>Metazoa</taxon>
        <taxon>Chordata</taxon>
        <taxon>Craniata</taxon>
        <taxon>Vertebrata</taxon>
        <taxon>Euteleostomi</taxon>
        <taxon>Actinopterygii</taxon>
        <taxon>Neopterygii</taxon>
        <taxon>Teleostei</taxon>
        <taxon>Neoteleostei</taxon>
        <taxon>Acanthomorphata</taxon>
        <taxon>Ovalentaria</taxon>
        <taxon>Atherinomorphae</taxon>
        <taxon>Cyprinodontiformes</taxon>
        <taxon>Nothobranchiidae</taxon>
        <taxon>Nothobranchius</taxon>
    </lineage>
</organism>
<feature type="non-terminal residue" evidence="1">
    <location>
        <position position="1"/>
    </location>
</feature>
<proteinExistence type="predicted"/>
<name>A0A1A8DHH6_NOTKA</name>
<protein>
    <submittedName>
        <fullName evidence="1">Uncharacterized protein</fullName>
    </submittedName>
</protein>
<reference evidence="1" key="1">
    <citation type="submission" date="2016-05" db="EMBL/GenBank/DDBJ databases">
        <authorList>
            <person name="Lavstsen T."/>
            <person name="Jespersen J.S."/>
        </authorList>
    </citation>
    <scope>NUCLEOTIDE SEQUENCE</scope>
    <source>
        <tissue evidence="1">Brain</tissue>
    </source>
</reference>
<sequence length="44" mass="5109">ITIKIRSEPITRRDPQLSGLVELVSGSEPDQNCRLDHQEWMRGF</sequence>
<dbReference type="AlphaFoldDB" id="A0A1A8DHH6"/>